<dbReference type="KEGG" id="maur:BOH66_07770"/>
<sequence length="325" mass="35543">MTARSAQSSGIVKCYVERFENAVGAPDLRLREKSTKRLVRVLTDNQMLRSFAPLSNLLHDCYAHGGGLVEPRSRTEYIAISAPIVKQGAQEIAVAFEGFSVKVHIVKADVASPPTSVWAYIEEYPFDDEGLGLRLRQKVTGRKIEMYGKNQDHLLTFLSSPQFTGADKHMPNIYQKDGFDDYVLVSGGAATDSYDVLLFNDGAELTYLLGPTPDTAYRDAFRELADESAPEAHARTAQTHFDTGRYREAVLAARLAVETACGGRGSDVKRRLADAPADVAAAGDALYGKRHIAVHEGDTRVEQPDATQAILAMRSVLAYLESNSS</sequence>
<evidence type="ECO:0000313" key="2">
    <source>
        <dbReference type="Proteomes" id="UP000187185"/>
    </source>
</evidence>
<reference evidence="1 2" key="1">
    <citation type="submission" date="2016-12" db="EMBL/GenBank/DDBJ databases">
        <title>Complete genome sequence of Microbacterium aurum KACC 15219.</title>
        <authorList>
            <person name="Jung Y."/>
            <person name="Shin J.-H."/>
            <person name="Lee Y.-J."/>
            <person name="Yi H."/>
            <person name="Bahn Y.-S."/>
            <person name="Kim J.F."/>
            <person name="Lee D.-W."/>
        </authorList>
    </citation>
    <scope>NUCLEOTIDE SEQUENCE [LARGE SCALE GENOMIC DNA]</scope>
    <source>
        <strain evidence="1 2">KACC 15219</strain>
    </source>
</reference>
<name>A0A1P8U7R2_9MICO</name>
<dbReference type="EMBL" id="CP018762">
    <property type="protein sequence ID" value="APZ34154.1"/>
    <property type="molecule type" value="Genomic_DNA"/>
</dbReference>
<keyword evidence="2" id="KW-1185">Reference proteome</keyword>
<accession>A0A1P8U7R2</accession>
<dbReference type="STRING" id="36805.BOH66_07770"/>
<proteinExistence type="predicted"/>
<evidence type="ECO:0000313" key="1">
    <source>
        <dbReference type="EMBL" id="APZ34154.1"/>
    </source>
</evidence>
<protein>
    <submittedName>
        <fullName evidence="1">Uncharacterized protein</fullName>
    </submittedName>
</protein>
<dbReference type="AlphaFoldDB" id="A0A1P8U7R2"/>
<organism evidence="1 2">
    <name type="scientific">Microbacterium aurum</name>
    <dbReference type="NCBI Taxonomy" id="36805"/>
    <lineage>
        <taxon>Bacteria</taxon>
        <taxon>Bacillati</taxon>
        <taxon>Actinomycetota</taxon>
        <taxon>Actinomycetes</taxon>
        <taxon>Micrococcales</taxon>
        <taxon>Microbacteriaceae</taxon>
        <taxon>Microbacterium</taxon>
    </lineage>
</organism>
<dbReference type="RefSeq" id="WP_076690470.1">
    <property type="nucleotide sequence ID" value="NZ_CP018762.1"/>
</dbReference>
<gene>
    <name evidence="1" type="ORF">BOH66_07770</name>
</gene>
<dbReference type="OrthoDB" id="5056482at2"/>
<dbReference type="Proteomes" id="UP000187185">
    <property type="component" value="Chromosome"/>
</dbReference>